<organism evidence="12 13">
    <name type="scientific">Leucobacter soli</name>
    <dbReference type="NCBI Taxonomy" id="2812850"/>
    <lineage>
        <taxon>Bacteria</taxon>
        <taxon>Bacillati</taxon>
        <taxon>Actinomycetota</taxon>
        <taxon>Actinomycetes</taxon>
        <taxon>Micrococcales</taxon>
        <taxon>Microbacteriaceae</taxon>
        <taxon>Leucobacter</taxon>
    </lineage>
</organism>
<dbReference type="SMART" id="SM01390">
    <property type="entry name" value="Ribosomal_S4"/>
    <property type="match status" value="1"/>
</dbReference>
<evidence type="ECO:0000259" key="10">
    <source>
        <dbReference type="SMART" id="SM00363"/>
    </source>
</evidence>
<evidence type="ECO:0000256" key="7">
    <source>
        <dbReference type="HAMAP-Rule" id="MF_01306"/>
    </source>
</evidence>
<keyword evidence="2 7" id="KW-0699">rRNA-binding</keyword>
<evidence type="ECO:0000256" key="4">
    <source>
        <dbReference type="ARBA" id="ARBA00022980"/>
    </source>
</evidence>
<feature type="region of interest" description="Disordered" evidence="9">
    <location>
        <begin position="63"/>
        <end position="84"/>
    </location>
</feature>
<keyword evidence="3 7" id="KW-0694">RNA-binding</keyword>
<sequence>MRLMRTQHGRENTCGGANLAIRCDTNSRNPKGHALSKSTRTRAKVRQSRALGIPLTPKAARYLEKRPYGPGQHGRTKRKSDSDFAVRLREKQRLRAQYGIREKQLVIAFKEARRQDGLTGENLVELLEMRLDALVLRAGFARTTAQARQMVVHRHILVDGKIVDRPSFRVKPGQLVHVKERSEGTEPFQVAAAGGHAEVLPPVPGYLEVELDKLQARLVRRPKRAEVPVTCDVQLVVEYYAAR</sequence>
<comment type="function">
    <text evidence="7">With S5 and S12 plays an important role in translational accuracy.</text>
</comment>
<dbReference type="PROSITE" id="PS00632">
    <property type="entry name" value="RIBOSOMAL_S4"/>
    <property type="match status" value="1"/>
</dbReference>
<dbReference type="Pfam" id="PF00163">
    <property type="entry name" value="Ribosomal_S4"/>
    <property type="match status" value="1"/>
</dbReference>
<name>A0A916JRL6_9MICO</name>
<keyword evidence="5 7" id="KW-0687">Ribonucleoprotein</keyword>
<dbReference type="GO" id="GO:0003735">
    <property type="term" value="F:structural constituent of ribosome"/>
    <property type="evidence" value="ECO:0007669"/>
    <property type="project" value="InterPro"/>
</dbReference>
<dbReference type="InterPro" id="IPR005709">
    <property type="entry name" value="Ribosomal_uS4_bac-type"/>
</dbReference>
<dbReference type="HAMAP" id="MF_01306_B">
    <property type="entry name" value="Ribosomal_uS4_B"/>
    <property type="match status" value="1"/>
</dbReference>
<dbReference type="CDD" id="cd00165">
    <property type="entry name" value="S4"/>
    <property type="match status" value="1"/>
</dbReference>
<evidence type="ECO:0000313" key="13">
    <source>
        <dbReference type="Proteomes" id="UP000693892"/>
    </source>
</evidence>
<evidence type="ECO:0000313" key="12">
    <source>
        <dbReference type="EMBL" id="CAG7595884.1"/>
    </source>
</evidence>
<dbReference type="InterPro" id="IPR018079">
    <property type="entry name" value="Ribosomal_uS4_CS"/>
</dbReference>
<dbReference type="Proteomes" id="UP000693892">
    <property type="component" value="Unassembled WGS sequence"/>
</dbReference>
<evidence type="ECO:0000259" key="11">
    <source>
        <dbReference type="SMART" id="SM01390"/>
    </source>
</evidence>
<dbReference type="GO" id="GO:0006412">
    <property type="term" value="P:translation"/>
    <property type="evidence" value="ECO:0007669"/>
    <property type="project" value="UniProtKB-UniRule"/>
</dbReference>
<dbReference type="PANTHER" id="PTHR11831">
    <property type="entry name" value="30S 40S RIBOSOMAL PROTEIN"/>
    <property type="match status" value="1"/>
</dbReference>
<dbReference type="PROSITE" id="PS50889">
    <property type="entry name" value="S4"/>
    <property type="match status" value="1"/>
</dbReference>
<dbReference type="NCBIfam" id="NF003717">
    <property type="entry name" value="PRK05327.1"/>
    <property type="match status" value="1"/>
</dbReference>
<keyword evidence="4 7" id="KW-0689">Ribosomal protein</keyword>
<evidence type="ECO:0000256" key="6">
    <source>
        <dbReference type="ARBA" id="ARBA00035254"/>
    </source>
</evidence>
<accession>A0A916JRL6</accession>
<dbReference type="GO" id="GO:0042274">
    <property type="term" value="P:ribosomal small subunit biogenesis"/>
    <property type="evidence" value="ECO:0007669"/>
    <property type="project" value="TreeGrafter"/>
</dbReference>
<dbReference type="GO" id="GO:0019843">
    <property type="term" value="F:rRNA binding"/>
    <property type="evidence" value="ECO:0007669"/>
    <property type="project" value="UniProtKB-UniRule"/>
</dbReference>
<evidence type="ECO:0000256" key="3">
    <source>
        <dbReference type="ARBA" id="ARBA00022884"/>
    </source>
</evidence>
<feature type="region of interest" description="Disordered" evidence="9">
    <location>
        <begin position="25"/>
        <end position="46"/>
    </location>
</feature>
<evidence type="ECO:0000256" key="2">
    <source>
        <dbReference type="ARBA" id="ARBA00022730"/>
    </source>
</evidence>
<evidence type="ECO:0000256" key="9">
    <source>
        <dbReference type="SAM" id="MobiDB-lite"/>
    </source>
</evidence>
<dbReference type="InterPro" id="IPR002942">
    <property type="entry name" value="S4_RNA-bd"/>
</dbReference>
<dbReference type="NCBIfam" id="TIGR01017">
    <property type="entry name" value="rpsD_bact"/>
    <property type="match status" value="1"/>
</dbReference>
<dbReference type="InterPro" id="IPR001912">
    <property type="entry name" value="Ribosomal_uS4_N"/>
</dbReference>
<dbReference type="Pfam" id="PF01479">
    <property type="entry name" value="S4"/>
    <property type="match status" value="1"/>
</dbReference>
<dbReference type="AlphaFoldDB" id="A0A916JRL6"/>
<evidence type="ECO:0000256" key="1">
    <source>
        <dbReference type="ARBA" id="ARBA00007465"/>
    </source>
</evidence>
<keyword evidence="13" id="KW-1185">Reference proteome</keyword>
<dbReference type="EMBL" id="CAJVAP010000001">
    <property type="protein sequence ID" value="CAG7595884.1"/>
    <property type="molecule type" value="Genomic_DNA"/>
</dbReference>
<dbReference type="SMART" id="SM00363">
    <property type="entry name" value="S4"/>
    <property type="match status" value="1"/>
</dbReference>
<comment type="function">
    <text evidence="7">One of the primary rRNA binding proteins, it binds directly to 16S rRNA where it nucleates assembly of the body of the 30S subunit.</text>
</comment>
<dbReference type="PANTHER" id="PTHR11831:SF4">
    <property type="entry name" value="SMALL RIBOSOMAL SUBUNIT PROTEIN US4M"/>
    <property type="match status" value="1"/>
</dbReference>
<dbReference type="InterPro" id="IPR022801">
    <property type="entry name" value="Ribosomal_uS4"/>
</dbReference>
<feature type="domain" description="Small ribosomal subunit protein uS4 N-terminal" evidence="11">
    <location>
        <begin position="39"/>
        <end position="128"/>
    </location>
</feature>
<dbReference type="GO" id="GO:0015935">
    <property type="term" value="C:small ribosomal subunit"/>
    <property type="evidence" value="ECO:0007669"/>
    <property type="project" value="InterPro"/>
</dbReference>
<dbReference type="FunFam" id="3.10.290.10:FF:000001">
    <property type="entry name" value="30S ribosomal protein S4"/>
    <property type="match status" value="1"/>
</dbReference>
<feature type="domain" description="RNA-binding S4" evidence="10">
    <location>
        <begin position="129"/>
        <end position="195"/>
    </location>
</feature>
<comment type="similarity">
    <text evidence="1 7 8">Belongs to the universal ribosomal protein uS4 family.</text>
</comment>
<comment type="subunit">
    <text evidence="7">Part of the 30S ribosomal subunit. Contacts protein S5. The interaction surface between S4 and S5 is involved in control of translational fidelity.</text>
</comment>
<comment type="caution">
    <text evidence="12">The sequence shown here is derived from an EMBL/GenBank/DDBJ whole genome shotgun (WGS) entry which is preliminary data.</text>
</comment>
<reference evidence="12" key="1">
    <citation type="submission" date="2021-06" db="EMBL/GenBank/DDBJ databases">
        <authorList>
            <person name="Criscuolo A."/>
        </authorList>
    </citation>
    <scope>NUCLEOTIDE SEQUENCE</scope>
    <source>
        <strain evidence="12">CIP111803</strain>
    </source>
</reference>
<evidence type="ECO:0000256" key="8">
    <source>
        <dbReference type="RuleBase" id="RU003699"/>
    </source>
</evidence>
<proteinExistence type="inferred from homology"/>
<gene>
    <name evidence="7 12" type="primary">rpsD</name>
    <name evidence="12" type="ORF">LEUCIP111803_00062</name>
</gene>
<protein>
    <recommendedName>
        <fullName evidence="6 7">Small ribosomal subunit protein uS4</fullName>
    </recommendedName>
</protein>
<evidence type="ECO:0000256" key="5">
    <source>
        <dbReference type="ARBA" id="ARBA00023274"/>
    </source>
</evidence>